<dbReference type="GeneTree" id="ENSGT00990000205228"/>
<accession>A0A9J7Y7V4</accession>
<name>A0A9J7Y7V4_CYPCA</name>
<dbReference type="PANTHER" id="PTHR31025:SF9">
    <property type="entry name" value="SI:DKEY-286J15.1"/>
    <property type="match status" value="1"/>
</dbReference>
<dbReference type="Proteomes" id="UP001108240">
    <property type="component" value="Unplaced"/>
</dbReference>
<evidence type="ECO:0000313" key="1">
    <source>
        <dbReference type="Ensembl" id="ENSCCRP00000115176.1"/>
    </source>
</evidence>
<dbReference type="Ensembl" id="ENSCCRT00000160765.1">
    <property type="protein sequence ID" value="ENSCCRP00000115176.1"/>
    <property type="gene ID" value="ENSCCRG00000055660.1"/>
</dbReference>
<keyword evidence="2" id="KW-1185">Reference proteome</keyword>
<organism evidence="1 2">
    <name type="scientific">Cyprinus carpio carpio</name>
    <dbReference type="NCBI Taxonomy" id="630221"/>
    <lineage>
        <taxon>Eukaryota</taxon>
        <taxon>Metazoa</taxon>
        <taxon>Chordata</taxon>
        <taxon>Craniata</taxon>
        <taxon>Vertebrata</taxon>
        <taxon>Euteleostomi</taxon>
        <taxon>Actinopterygii</taxon>
        <taxon>Neopterygii</taxon>
        <taxon>Teleostei</taxon>
        <taxon>Ostariophysi</taxon>
        <taxon>Cypriniformes</taxon>
        <taxon>Cyprinidae</taxon>
        <taxon>Cyprininae</taxon>
        <taxon>Cyprinus</taxon>
    </lineage>
</organism>
<evidence type="ECO:0000313" key="2">
    <source>
        <dbReference type="Proteomes" id="UP001108240"/>
    </source>
</evidence>
<evidence type="ECO:0008006" key="3">
    <source>
        <dbReference type="Google" id="ProtNLM"/>
    </source>
</evidence>
<dbReference type="PANTHER" id="PTHR31025">
    <property type="entry name" value="SI:CH211-196P9.1-RELATED"/>
    <property type="match status" value="1"/>
</dbReference>
<protein>
    <recommendedName>
        <fullName evidence="3">Sterile alpha motif domain-containing protein 3-like</fullName>
    </recommendedName>
</protein>
<reference evidence="1" key="1">
    <citation type="submission" date="2025-08" db="UniProtKB">
        <authorList>
            <consortium name="Ensembl"/>
        </authorList>
    </citation>
    <scope>IDENTIFICATION</scope>
</reference>
<reference evidence="1" key="2">
    <citation type="submission" date="2025-09" db="UniProtKB">
        <authorList>
            <consortium name="Ensembl"/>
        </authorList>
    </citation>
    <scope>IDENTIFICATION</scope>
</reference>
<proteinExistence type="predicted"/>
<dbReference type="AlphaFoldDB" id="A0A9J7Y7V4"/>
<sequence length="438" mass="50385">MKETVTLTLEPVPVESQSRAGASNISPSTAFPAFFEVPKFPFDVQAKLDQKECRLTSSDRNKIIRTLYESMAQYKMYFSLPVPVLIAYIPFYTTFNATLMCLKYFCRYPTTEEYVQVAKALTLRYPFLKDKEGNGYHTWHMSLKRKFKFERTPLAEVEEVKRLKQKFGHSKKSLQPEESSCKEITRPLEINAVGEDATSIEGHVKVLQDQYRRTQPETHIVEDRMRRTFAWRRQEITSGMTVEDVVNKYPFLKSPSGLYQEIGFLYKCVQLSRHFREHFGHITSSVLQLAQGKSPLAKLHKEAREESLCEDHLGIDFKAALLMLPALFREKLEHFIVLGESEPSSPYPTVQVQETTDWKTVFTRRVTAVIKVDGIEICHANGVDEGALAAFCAYFVFNLTYPSHLKNTLVFLQRYVLKLTVDGDKPLPTPVTRIINLL</sequence>